<dbReference type="VEuPathDB" id="FungiDB:CXQ85_002099"/>
<dbReference type="OrthoDB" id="5985073at2759"/>
<evidence type="ECO:0000256" key="2">
    <source>
        <dbReference type="SAM" id="Phobius"/>
    </source>
</evidence>
<dbReference type="STRING" id="45357.A0A2V1ARE6"/>
<proteinExistence type="predicted"/>
<sequence>MIFVLLLFLASAVHSADTGIGCFSEVETNHFMENGRWETSDLCSQRCGTSYPYVAIKNGGQCYCLTSKPTANQVYFSQCSTPCNGYGSVNCGGPNAYSVFKGLGEDTGSSAGSSSSSSFLFQSSSSSSSSLLAPTTSSIASTTPSSAVAFNPDLSSSSTTSTSHTTSSMSSSSTDAETSSAPTRTVTHSSDPSSTSSSSPSASSPPDNTQRASSTNVGAIAGGVVGGVVGLICIGLAIFFFIRHKRKNDESDEEEFFEKGSGSGALSRGNGTAKSKKYNSAFDMPMANPFSDEFADKRTSKMTTNGLADPRLNPAIVGRRRLSDGSLADETDYSRKILAVANP</sequence>
<dbReference type="Proteomes" id="UP000244309">
    <property type="component" value="Unassembled WGS sequence"/>
</dbReference>
<evidence type="ECO:0000313" key="6">
    <source>
        <dbReference type="Proteomes" id="UP000244309"/>
    </source>
</evidence>
<keyword evidence="2" id="KW-1133">Transmembrane helix</keyword>
<feature type="domain" description="WSC" evidence="4">
    <location>
        <begin position="16"/>
        <end position="103"/>
    </location>
</feature>
<dbReference type="RefSeq" id="XP_025341252.1">
    <property type="nucleotide sequence ID" value="XM_025485787.1"/>
</dbReference>
<feature type="signal peptide" evidence="3">
    <location>
        <begin position="1"/>
        <end position="15"/>
    </location>
</feature>
<name>A0A2V1ARE6_9ASCO</name>
<dbReference type="AlphaFoldDB" id="A0A2V1ARE6"/>
<keyword evidence="2" id="KW-0812">Transmembrane</keyword>
<evidence type="ECO:0000313" key="5">
    <source>
        <dbReference type="EMBL" id="PVH20312.1"/>
    </source>
</evidence>
<dbReference type="Pfam" id="PF01822">
    <property type="entry name" value="WSC"/>
    <property type="match status" value="1"/>
</dbReference>
<dbReference type="GeneID" id="37007430"/>
<feature type="chain" id="PRO_5016038785" description="WSC domain-containing protein" evidence="3">
    <location>
        <begin position="16"/>
        <end position="343"/>
    </location>
</feature>
<feature type="region of interest" description="Disordered" evidence="1">
    <location>
        <begin position="253"/>
        <end position="274"/>
    </location>
</feature>
<feature type="transmembrane region" description="Helical" evidence="2">
    <location>
        <begin position="217"/>
        <end position="242"/>
    </location>
</feature>
<organism evidence="5 6">
    <name type="scientific">Candidozyma haemuli</name>
    <dbReference type="NCBI Taxonomy" id="45357"/>
    <lineage>
        <taxon>Eukaryota</taxon>
        <taxon>Fungi</taxon>
        <taxon>Dikarya</taxon>
        <taxon>Ascomycota</taxon>
        <taxon>Saccharomycotina</taxon>
        <taxon>Pichiomycetes</taxon>
        <taxon>Metschnikowiaceae</taxon>
        <taxon>Candidozyma</taxon>
    </lineage>
</organism>
<dbReference type="EMBL" id="PKFO01000003">
    <property type="protein sequence ID" value="PVH20312.1"/>
    <property type="molecule type" value="Genomic_DNA"/>
</dbReference>
<comment type="caution">
    <text evidence="5">The sequence shown here is derived from an EMBL/GenBank/DDBJ whole genome shotgun (WGS) entry which is preliminary data.</text>
</comment>
<dbReference type="PANTHER" id="PTHR16861">
    <property type="entry name" value="GLYCOPROTEIN 38"/>
    <property type="match status" value="1"/>
</dbReference>
<evidence type="ECO:0000256" key="3">
    <source>
        <dbReference type="SAM" id="SignalP"/>
    </source>
</evidence>
<keyword evidence="3" id="KW-0732">Signal</keyword>
<feature type="region of interest" description="Disordered" evidence="1">
    <location>
        <begin position="150"/>
        <end position="214"/>
    </location>
</feature>
<dbReference type="PROSITE" id="PS51212">
    <property type="entry name" value="WSC"/>
    <property type="match status" value="1"/>
</dbReference>
<keyword evidence="2" id="KW-0472">Membrane</keyword>
<dbReference type="PANTHER" id="PTHR16861:SF4">
    <property type="entry name" value="SH3 DOMAIN PROTEIN (AFU_ORTHOLOGUE AFUA_1G13610)"/>
    <property type="match status" value="1"/>
</dbReference>
<evidence type="ECO:0000256" key="1">
    <source>
        <dbReference type="SAM" id="MobiDB-lite"/>
    </source>
</evidence>
<dbReference type="InterPro" id="IPR002889">
    <property type="entry name" value="WSC_carb-bd"/>
</dbReference>
<dbReference type="SMART" id="SM00321">
    <property type="entry name" value="WSC"/>
    <property type="match status" value="1"/>
</dbReference>
<reference evidence="5 6" key="1">
    <citation type="submission" date="2017-12" db="EMBL/GenBank/DDBJ databases">
        <title>Genome Sequence of a Multidrug-Resistant Candida haemulonii Isolate from a Patient with Chronic Leg Ulcers in Israel.</title>
        <authorList>
            <person name="Chow N.A."/>
            <person name="Gade L."/>
            <person name="Batra D."/>
            <person name="Rowe L.A."/>
            <person name="Ben-Ami R."/>
            <person name="Loparev V.N."/>
            <person name="Litvintseva A.P."/>
        </authorList>
    </citation>
    <scope>NUCLEOTIDE SEQUENCE [LARGE SCALE GENOMIC DNA]</scope>
    <source>
        <strain evidence="5 6">B11899</strain>
    </source>
</reference>
<evidence type="ECO:0000259" key="4">
    <source>
        <dbReference type="PROSITE" id="PS51212"/>
    </source>
</evidence>
<feature type="compositionally biased region" description="Low complexity" evidence="1">
    <location>
        <begin position="155"/>
        <end position="180"/>
    </location>
</feature>
<keyword evidence="6" id="KW-1185">Reference proteome</keyword>
<protein>
    <recommendedName>
        <fullName evidence="4">WSC domain-containing protein</fullName>
    </recommendedName>
</protein>
<feature type="compositionally biased region" description="Low complexity" evidence="1">
    <location>
        <begin position="189"/>
        <end position="206"/>
    </location>
</feature>
<accession>A0A2V1ARE6</accession>
<gene>
    <name evidence="5" type="ORF">CXQ85_002099</name>
</gene>